<name>A0A9X2RJ71_9PROT</name>
<proteinExistence type="predicted"/>
<evidence type="ECO:0008006" key="3">
    <source>
        <dbReference type="Google" id="ProtNLM"/>
    </source>
</evidence>
<accession>A0A9X2RJ71</accession>
<sequence length="140" mass="15007">MAGMRNLIGGALLLAACGSEAGVVQESDLPEEMQDILPEGLASERTPVEIRDAKCLLWPSNFRGACKFEPRGRGSFAVTLEEGDMFYDDVSEILVSVFLPGEADVRALTTTGGSTYVGEAKRSESYPACWIGKGFSVCAY</sequence>
<keyword evidence="2" id="KW-1185">Reference proteome</keyword>
<dbReference type="PROSITE" id="PS51257">
    <property type="entry name" value="PROKAR_LIPOPROTEIN"/>
    <property type="match status" value="1"/>
</dbReference>
<evidence type="ECO:0000313" key="2">
    <source>
        <dbReference type="Proteomes" id="UP001142610"/>
    </source>
</evidence>
<dbReference type="EMBL" id="JANIBC010000001">
    <property type="protein sequence ID" value="MCQ8184383.1"/>
    <property type="molecule type" value="Genomic_DNA"/>
</dbReference>
<protein>
    <recommendedName>
        <fullName evidence="3">Lipoprotein</fullName>
    </recommendedName>
</protein>
<gene>
    <name evidence="1" type="ORF">NOG11_03195</name>
</gene>
<dbReference type="RefSeq" id="WP_256618185.1">
    <property type="nucleotide sequence ID" value="NZ_JANIBC010000001.1"/>
</dbReference>
<evidence type="ECO:0000313" key="1">
    <source>
        <dbReference type="EMBL" id="MCQ8184383.1"/>
    </source>
</evidence>
<dbReference type="Proteomes" id="UP001142610">
    <property type="component" value="Unassembled WGS sequence"/>
</dbReference>
<reference evidence="1" key="1">
    <citation type="submission" date="2022-07" db="EMBL/GenBank/DDBJ databases">
        <title>Parvularcula maris sp. nov., an algicidal bacterium isolated from seawater.</title>
        <authorList>
            <person name="Li F."/>
        </authorList>
    </citation>
    <scope>NUCLEOTIDE SEQUENCE</scope>
    <source>
        <strain evidence="1">BGMRC 0090</strain>
    </source>
</reference>
<organism evidence="1 2">
    <name type="scientific">Parvularcula maris</name>
    <dbReference type="NCBI Taxonomy" id="2965077"/>
    <lineage>
        <taxon>Bacteria</taxon>
        <taxon>Pseudomonadati</taxon>
        <taxon>Pseudomonadota</taxon>
        <taxon>Alphaproteobacteria</taxon>
        <taxon>Parvularculales</taxon>
        <taxon>Parvularculaceae</taxon>
        <taxon>Parvularcula</taxon>
    </lineage>
</organism>
<comment type="caution">
    <text evidence="1">The sequence shown here is derived from an EMBL/GenBank/DDBJ whole genome shotgun (WGS) entry which is preliminary data.</text>
</comment>
<dbReference type="AlphaFoldDB" id="A0A9X2RJ71"/>